<proteinExistence type="inferred from homology"/>
<comment type="similarity">
    <text evidence="1">Belongs to the low molecular weight phosphotyrosine protein phosphatase family.</text>
</comment>
<dbReference type="SUPFAM" id="SSF52788">
    <property type="entry name" value="Phosphotyrosine protein phosphatases I"/>
    <property type="match status" value="1"/>
</dbReference>
<name>A0ABQ3KM88_9PSEU</name>
<comment type="caution">
    <text evidence="6">The sequence shown here is derived from an EMBL/GenBank/DDBJ whole genome shotgun (WGS) entry which is preliminary data.</text>
</comment>
<evidence type="ECO:0000256" key="3">
    <source>
        <dbReference type="ARBA" id="ARBA00022801"/>
    </source>
</evidence>
<keyword evidence="3" id="KW-0378">Hydrolase</keyword>
<organism evidence="6 7">
    <name type="scientific">Amycolatopsis bullii</name>
    <dbReference type="NCBI Taxonomy" id="941987"/>
    <lineage>
        <taxon>Bacteria</taxon>
        <taxon>Bacillati</taxon>
        <taxon>Actinomycetota</taxon>
        <taxon>Actinomycetes</taxon>
        <taxon>Pseudonocardiales</taxon>
        <taxon>Pseudonocardiaceae</taxon>
        <taxon>Amycolatopsis</taxon>
    </lineage>
</organism>
<dbReference type="PANTHER" id="PTHR11717:SF7">
    <property type="entry name" value="LOW MOLECULAR WEIGHT PHOSPHOTYROSINE PROTEIN PHOSPHATASE"/>
    <property type="match status" value="1"/>
</dbReference>
<dbReference type="Gene3D" id="3.40.50.2300">
    <property type="match status" value="1"/>
</dbReference>
<dbReference type="InterPro" id="IPR036196">
    <property type="entry name" value="Ptyr_pPase_sf"/>
</dbReference>
<keyword evidence="7" id="KW-1185">Reference proteome</keyword>
<dbReference type="InterPro" id="IPR050438">
    <property type="entry name" value="LMW_PTPase"/>
</dbReference>
<evidence type="ECO:0000256" key="4">
    <source>
        <dbReference type="ARBA" id="ARBA00022912"/>
    </source>
</evidence>
<dbReference type="CDD" id="cd16343">
    <property type="entry name" value="LMWPTP"/>
    <property type="match status" value="1"/>
</dbReference>
<dbReference type="Pfam" id="PF01451">
    <property type="entry name" value="LMWPc"/>
    <property type="match status" value="1"/>
</dbReference>
<evidence type="ECO:0000313" key="6">
    <source>
        <dbReference type="EMBL" id="GHG35348.1"/>
    </source>
</evidence>
<dbReference type="InterPro" id="IPR017867">
    <property type="entry name" value="Tyr_phospatase_low_mol_wt"/>
</dbReference>
<dbReference type="EMBL" id="BNAW01000039">
    <property type="protein sequence ID" value="GHG35348.1"/>
    <property type="molecule type" value="Genomic_DNA"/>
</dbReference>
<keyword evidence="4" id="KW-0904">Protein phosphatase</keyword>
<dbReference type="PANTHER" id="PTHR11717">
    <property type="entry name" value="LOW MOLECULAR WEIGHT PROTEIN TYROSINE PHOSPHATASE"/>
    <property type="match status" value="1"/>
</dbReference>
<protein>
    <recommendedName>
        <fullName evidence="2">protein-tyrosine-phosphatase</fullName>
        <ecNumber evidence="2">3.1.3.48</ecNumber>
    </recommendedName>
</protein>
<gene>
    <name evidence="6" type="ORF">GCM10017567_64870</name>
</gene>
<dbReference type="SMART" id="SM00226">
    <property type="entry name" value="LMWPc"/>
    <property type="match status" value="1"/>
</dbReference>
<dbReference type="InterPro" id="IPR023485">
    <property type="entry name" value="Ptyr_pPase"/>
</dbReference>
<reference evidence="7" key="1">
    <citation type="journal article" date="2019" name="Int. J. Syst. Evol. Microbiol.">
        <title>The Global Catalogue of Microorganisms (GCM) 10K type strain sequencing project: providing services to taxonomists for standard genome sequencing and annotation.</title>
        <authorList>
            <consortium name="The Broad Institute Genomics Platform"/>
            <consortium name="The Broad Institute Genome Sequencing Center for Infectious Disease"/>
            <person name="Wu L."/>
            <person name="Ma J."/>
        </authorList>
    </citation>
    <scope>NUCLEOTIDE SEQUENCE [LARGE SCALE GENOMIC DNA]</scope>
    <source>
        <strain evidence="7">CGMCC 4.7680</strain>
    </source>
</reference>
<accession>A0ABQ3KM88</accession>
<evidence type="ECO:0000313" key="7">
    <source>
        <dbReference type="Proteomes" id="UP000649955"/>
    </source>
</evidence>
<dbReference type="Proteomes" id="UP000649955">
    <property type="component" value="Unassembled WGS sequence"/>
</dbReference>
<dbReference type="PRINTS" id="PR00719">
    <property type="entry name" value="LMWPTPASE"/>
</dbReference>
<feature type="domain" description="Phosphotyrosine protein phosphatase I" evidence="5">
    <location>
        <begin position="20"/>
        <end position="166"/>
    </location>
</feature>
<evidence type="ECO:0000256" key="1">
    <source>
        <dbReference type="ARBA" id="ARBA00011063"/>
    </source>
</evidence>
<evidence type="ECO:0000256" key="2">
    <source>
        <dbReference type="ARBA" id="ARBA00013064"/>
    </source>
</evidence>
<sequence length="171" mass="18239">MAAQRAGDRVNPAVTLAGVTHIVFVCSGNICRSPMAELVFRAHLADAGLDDAVRVTSAGTGPWHAGEPADKRARATLKAHGYPTTHVASEVSGEDLAADLLLAADEGHLEFLRARVEDPAKVRLLRSFDPSAPEGAEVPDPYYGGDDGFEDVLGMIERAVPGLLDWVRSRR</sequence>
<dbReference type="EC" id="3.1.3.48" evidence="2"/>
<evidence type="ECO:0000259" key="5">
    <source>
        <dbReference type="SMART" id="SM00226"/>
    </source>
</evidence>